<dbReference type="WBParaSite" id="maker-uti_cns_0015686-snap-gene-0.9-mRNA-1">
    <property type="protein sequence ID" value="maker-uti_cns_0015686-snap-gene-0.9-mRNA-1"/>
    <property type="gene ID" value="maker-uti_cns_0015686-snap-gene-0.9"/>
</dbReference>
<dbReference type="PANTHER" id="PTHR15497">
    <property type="entry name" value="3-HYDROXYANTHRANILATE 3,4-DIOXYGENASE"/>
    <property type="match status" value="1"/>
</dbReference>
<keyword evidence="3" id="KW-0662">Pyridine nucleotide biosynthesis</keyword>
<evidence type="ECO:0000313" key="8">
    <source>
        <dbReference type="Proteomes" id="UP000095280"/>
    </source>
</evidence>
<reference evidence="9" key="1">
    <citation type="submission" date="2016-11" db="UniProtKB">
        <authorList>
            <consortium name="WormBaseParasite"/>
        </authorList>
    </citation>
    <scope>IDENTIFICATION</scope>
</reference>
<dbReference type="GO" id="GO:0000334">
    <property type="term" value="F:3-hydroxyanthranilate 3,4-dioxygenase activity"/>
    <property type="evidence" value="ECO:0007669"/>
    <property type="project" value="InterPro"/>
</dbReference>
<evidence type="ECO:0000256" key="7">
    <source>
        <dbReference type="ARBA" id="ARBA00023004"/>
    </source>
</evidence>
<dbReference type="AlphaFoldDB" id="A0A1I8IS41"/>
<keyword evidence="5" id="KW-0223">Dioxygenase</keyword>
<dbReference type="GO" id="GO:0034354">
    <property type="term" value="P:'de novo' NAD+ biosynthetic process from L-tryptophan"/>
    <property type="evidence" value="ECO:0007669"/>
    <property type="project" value="TreeGrafter"/>
</dbReference>
<evidence type="ECO:0000256" key="2">
    <source>
        <dbReference type="ARBA" id="ARBA00002752"/>
    </source>
</evidence>
<evidence type="ECO:0000256" key="6">
    <source>
        <dbReference type="ARBA" id="ARBA00023002"/>
    </source>
</evidence>
<dbReference type="GO" id="GO:0005737">
    <property type="term" value="C:cytoplasm"/>
    <property type="evidence" value="ECO:0007669"/>
    <property type="project" value="TreeGrafter"/>
</dbReference>
<dbReference type="InterPro" id="IPR011051">
    <property type="entry name" value="RmlC_Cupin_sf"/>
</dbReference>
<comment type="function">
    <text evidence="2">Catalyzes the oxidative ring opening of 3-hydroxyanthranilate to 2-amino-3-carboxymuconate semialdehyde, which spontaneously cyclizes to quinolinate.</text>
</comment>
<comment type="cofactor">
    <cofactor evidence="1">
        <name>Fe(2+)</name>
        <dbReference type="ChEBI" id="CHEBI:29033"/>
    </cofactor>
</comment>
<dbReference type="GO" id="GO:0046874">
    <property type="term" value="P:quinolinate metabolic process"/>
    <property type="evidence" value="ECO:0007669"/>
    <property type="project" value="TreeGrafter"/>
</dbReference>
<dbReference type="SUPFAM" id="SSF51182">
    <property type="entry name" value="RmlC-like cupins"/>
    <property type="match status" value="1"/>
</dbReference>
<accession>A0A1I8IS41</accession>
<dbReference type="GO" id="GO:0005506">
    <property type="term" value="F:iron ion binding"/>
    <property type="evidence" value="ECO:0007669"/>
    <property type="project" value="InterPro"/>
</dbReference>
<dbReference type="Proteomes" id="UP000095280">
    <property type="component" value="Unplaced"/>
</dbReference>
<evidence type="ECO:0000256" key="3">
    <source>
        <dbReference type="ARBA" id="ARBA00022642"/>
    </source>
</evidence>
<sequence>MSAIRLPAVVNVTDWVAVNRDQFLPPVCNKMLHTDGQLKLFYVGGPNQRKDYHIEEGEELFYMERGDMELKMLIGNRFVSQPILQGQLFLLPGNLFHSPQRAADTIGWVIERERLASEMDGLRYFLETADGTPTLRPLFERYVHMRDLGSQVAEIIAEYRRSEEFRTGQPKKSASDNADTAAVAYKPELRPLPPVTLADWLDKHQQELDNAEVKNGSSSLEVFPSQCGYQFLVEVVGRSDGRQEFVEYNCETWLLQLVGECSVTFYVEKGQTATARRLGEKDSLLVPAGSPLVWCSQPVVGYSRLARTQVGKATDSLAETERTSVIPPFCGHPSMEGFCP</sequence>
<keyword evidence="7" id="KW-0408">Iron</keyword>
<evidence type="ECO:0000256" key="5">
    <source>
        <dbReference type="ARBA" id="ARBA00022964"/>
    </source>
</evidence>
<evidence type="ECO:0000256" key="4">
    <source>
        <dbReference type="ARBA" id="ARBA00022723"/>
    </source>
</evidence>
<dbReference type="PANTHER" id="PTHR15497:SF1">
    <property type="entry name" value="3-HYDROXYANTHRANILATE 3,4-DIOXYGENASE"/>
    <property type="match status" value="1"/>
</dbReference>
<keyword evidence="4" id="KW-0479">Metal-binding</keyword>
<evidence type="ECO:0000256" key="1">
    <source>
        <dbReference type="ARBA" id="ARBA00001954"/>
    </source>
</evidence>
<proteinExistence type="predicted"/>
<keyword evidence="6" id="KW-0560">Oxidoreductase</keyword>
<dbReference type="Gene3D" id="2.60.120.10">
    <property type="entry name" value="Jelly Rolls"/>
    <property type="match status" value="1"/>
</dbReference>
<protein>
    <submittedName>
        <fullName evidence="9">HAD</fullName>
    </submittedName>
</protein>
<organism evidence="8 9">
    <name type="scientific">Macrostomum lignano</name>
    <dbReference type="NCBI Taxonomy" id="282301"/>
    <lineage>
        <taxon>Eukaryota</taxon>
        <taxon>Metazoa</taxon>
        <taxon>Spiralia</taxon>
        <taxon>Lophotrochozoa</taxon>
        <taxon>Platyhelminthes</taxon>
        <taxon>Rhabditophora</taxon>
        <taxon>Macrostomorpha</taxon>
        <taxon>Macrostomida</taxon>
        <taxon>Macrostomidae</taxon>
        <taxon>Macrostomum</taxon>
    </lineage>
</organism>
<keyword evidence="8" id="KW-1185">Reference proteome</keyword>
<dbReference type="Pfam" id="PF06052">
    <property type="entry name" value="3-HAO"/>
    <property type="match status" value="1"/>
</dbReference>
<evidence type="ECO:0000313" key="9">
    <source>
        <dbReference type="WBParaSite" id="maker-uti_cns_0015686-snap-gene-0.9-mRNA-1"/>
    </source>
</evidence>
<name>A0A1I8IS41_9PLAT</name>
<dbReference type="CDD" id="cd06123">
    <property type="entry name" value="cupin_HAO"/>
    <property type="match status" value="1"/>
</dbReference>
<dbReference type="InterPro" id="IPR014710">
    <property type="entry name" value="RmlC-like_jellyroll"/>
</dbReference>
<dbReference type="InterPro" id="IPR010329">
    <property type="entry name" value="3hydroanth_dOase"/>
</dbReference>